<dbReference type="EMBL" id="BAABIV010000032">
    <property type="protein sequence ID" value="GAA5007578.1"/>
    <property type="molecule type" value="Genomic_DNA"/>
</dbReference>
<evidence type="ECO:0000313" key="3">
    <source>
        <dbReference type="Proteomes" id="UP001500610"/>
    </source>
</evidence>
<name>A0ABP9IT71_9ACTN</name>
<protein>
    <recommendedName>
        <fullName evidence="1">DUF397 domain-containing protein</fullName>
    </recommendedName>
</protein>
<evidence type="ECO:0000259" key="1">
    <source>
        <dbReference type="Pfam" id="PF04149"/>
    </source>
</evidence>
<dbReference type="Pfam" id="PF04149">
    <property type="entry name" value="DUF397"/>
    <property type="match status" value="1"/>
</dbReference>
<organism evidence="2 3">
    <name type="scientific">Streptomyces hyderabadensis</name>
    <dbReference type="NCBI Taxonomy" id="598549"/>
    <lineage>
        <taxon>Bacteria</taxon>
        <taxon>Bacillati</taxon>
        <taxon>Actinomycetota</taxon>
        <taxon>Actinomycetes</taxon>
        <taxon>Kitasatosporales</taxon>
        <taxon>Streptomycetaceae</taxon>
        <taxon>Streptomyces</taxon>
    </lineage>
</organism>
<feature type="domain" description="DUF397" evidence="1">
    <location>
        <begin position="9"/>
        <end position="61"/>
    </location>
</feature>
<evidence type="ECO:0000313" key="2">
    <source>
        <dbReference type="EMBL" id="GAA5007578.1"/>
    </source>
</evidence>
<keyword evidence="3" id="KW-1185">Reference proteome</keyword>
<dbReference type="InterPro" id="IPR007278">
    <property type="entry name" value="DUF397"/>
</dbReference>
<dbReference type="RefSeq" id="WP_264086842.1">
    <property type="nucleotide sequence ID" value="NZ_BAABIV010000032.1"/>
</dbReference>
<accession>A0ABP9IT71</accession>
<comment type="caution">
    <text evidence="2">The sequence shown here is derived from an EMBL/GenBank/DDBJ whole genome shotgun (WGS) entry which is preliminary data.</text>
</comment>
<dbReference type="Proteomes" id="UP001500610">
    <property type="component" value="Unassembled WGS sequence"/>
</dbReference>
<reference evidence="3" key="1">
    <citation type="journal article" date="2019" name="Int. J. Syst. Evol. Microbiol.">
        <title>The Global Catalogue of Microorganisms (GCM) 10K type strain sequencing project: providing services to taxonomists for standard genome sequencing and annotation.</title>
        <authorList>
            <consortium name="The Broad Institute Genomics Platform"/>
            <consortium name="The Broad Institute Genome Sequencing Center for Infectious Disease"/>
            <person name="Wu L."/>
            <person name="Ma J."/>
        </authorList>
    </citation>
    <scope>NUCLEOTIDE SEQUENCE [LARGE SCALE GENOMIC DNA]</scope>
    <source>
        <strain evidence="3">JCM 17657</strain>
    </source>
</reference>
<sequence length="68" mass="7380">MIATNSEPHWFKSSFSGGSGTECVECAYVSSGALVRDSKDVDGPVLHVNQTTWLRFIAALRHDGQQSP</sequence>
<proteinExistence type="predicted"/>
<gene>
    <name evidence="2" type="ORF">GCM10023257_62160</name>
</gene>